<gene>
    <name evidence="8" type="ORF">L596_008258</name>
</gene>
<proteinExistence type="inferred from homology"/>
<comment type="function">
    <text evidence="6">Acts as a tumor suppressor; induces growth arrest at G(1)/S checkpoint and apoptosis via RB1-dependent and p53/TP53- and NF-kappa-B-independent mechanisms. Modulates expression of genes involved in the regulation of proliferation, cell cycle and apoptosis.</text>
</comment>
<evidence type="ECO:0000256" key="5">
    <source>
        <dbReference type="ARBA" id="ARBA00023136"/>
    </source>
</evidence>
<dbReference type="Proteomes" id="UP000298663">
    <property type="component" value="Unassembled WGS sequence"/>
</dbReference>
<dbReference type="AlphaFoldDB" id="A0A4U5PD02"/>
<reference evidence="8 9" key="1">
    <citation type="journal article" date="2015" name="Genome Biol.">
        <title>Comparative genomics of Steinernema reveals deeply conserved gene regulatory networks.</title>
        <authorList>
            <person name="Dillman A.R."/>
            <person name="Macchietto M."/>
            <person name="Porter C.F."/>
            <person name="Rogers A."/>
            <person name="Williams B."/>
            <person name="Antoshechkin I."/>
            <person name="Lee M.M."/>
            <person name="Goodwin Z."/>
            <person name="Lu X."/>
            <person name="Lewis E.E."/>
            <person name="Goodrich-Blair H."/>
            <person name="Stock S.P."/>
            <person name="Adams B.J."/>
            <person name="Sternberg P.W."/>
            <person name="Mortazavi A."/>
        </authorList>
    </citation>
    <scope>NUCLEOTIDE SEQUENCE [LARGE SCALE GENOMIC DNA]</scope>
    <source>
        <strain evidence="8 9">ALL</strain>
    </source>
</reference>
<evidence type="ECO:0000313" key="8">
    <source>
        <dbReference type="EMBL" id="TKR93884.1"/>
    </source>
</evidence>
<dbReference type="OrthoDB" id="5772623at2759"/>
<dbReference type="STRING" id="34508.A0A4U5PD02"/>
<keyword evidence="5 7" id="KW-0472">Membrane</keyword>
<dbReference type="PANTHER" id="PTHR13259:SF1">
    <property type="entry name" value="BLADDER CANCER-ASSOCIATED PROTEIN"/>
    <property type="match status" value="1"/>
</dbReference>
<comment type="caution">
    <text evidence="8">The sequence shown here is derived from an EMBL/GenBank/DDBJ whole genome shotgun (WGS) entry which is preliminary data.</text>
</comment>
<organism evidence="8 9">
    <name type="scientific">Steinernema carpocapsae</name>
    <name type="common">Entomopathogenic nematode</name>
    <dbReference type="NCBI Taxonomy" id="34508"/>
    <lineage>
        <taxon>Eukaryota</taxon>
        <taxon>Metazoa</taxon>
        <taxon>Ecdysozoa</taxon>
        <taxon>Nematoda</taxon>
        <taxon>Chromadorea</taxon>
        <taxon>Rhabditida</taxon>
        <taxon>Tylenchina</taxon>
        <taxon>Panagrolaimomorpha</taxon>
        <taxon>Strongyloidoidea</taxon>
        <taxon>Steinernematidae</taxon>
        <taxon>Steinernema</taxon>
    </lineage>
</organism>
<dbReference type="SMART" id="SM01396">
    <property type="entry name" value="BC10"/>
    <property type="match status" value="1"/>
</dbReference>
<evidence type="ECO:0000313" key="9">
    <source>
        <dbReference type="Proteomes" id="UP000298663"/>
    </source>
</evidence>
<reference evidence="8 9" key="2">
    <citation type="journal article" date="2019" name="G3 (Bethesda)">
        <title>Hybrid Assembly of the Genome of the Entomopathogenic Nematode Steinernema carpocapsae Identifies the X-Chromosome.</title>
        <authorList>
            <person name="Serra L."/>
            <person name="Macchietto M."/>
            <person name="Macias-Munoz A."/>
            <person name="McGill C.J."/>
            <person name="Rodriguez I.M."/>
            <person name="Rodriguez B."/>
            <person name="Murad R."/>
            <person name="Mortazavi A."/>
        </authorList>
    </citation>
    <scope>NUCLEOTIDE SEQUENCE [LARGE SCALE GENOMIC DNA]</scope>
    <source>
        <strain evidence="8 9">ALL</strain>
    </source>
</reference>
<dbReference type="PANTHER" id="PTHR13259">
    <property type="entry name" value="BLADDER CANCER 10 KD PROTEIN HOMOLOG"/>
    <property type="match status" value="1"/>
</dbReference>
<evidence type="ECO:0000256" key="1">
    <source>
        <dbReference type="ARBA" id="ARBA00004370"/>
    </source>
</evidence>
<feature type="transmembrane region" description="Helical" evidence="7">
    <location>
        <begin position="17"/>
        <end position="35"/>
    </location>
</feature>
<evidence type="ECO:0000256" key="7">
    <source>
        <dbReference type="SAM" id="Phobius"/>
    </source>
</evidence>
<keyword evidence="9" id="KW-1185">Reference proteome</keyword>
<comment type="similarity">
    <text evidence="2">Belongs to the BLCAP family.</text>
</comment>
<evidence type="ECO:0000256" key="3">
    <source>
        <dbReference type="ARBA" id="ARBA00022692"/>
    </source>
</evidence>
<evidence type="ECO:0000256" key="4">
    <source>
        <dbReference type="ARBA" id="ARBA00022989"/>
    </source>
</evidence>
<keyword evidence="4 7" id="KW-1133">Transmembrane helix</keyword>
<feature type="transmembrane region" description="Helical" evidence="7">
    <location>
        <begin position="42"/>
        <end position="58"/>
    </location>
</feature>
<dbReference type="Pfam" id="PF06726">
    <property type="entry name" value="BC10"/>
    <property type="match status" value="1"/>
</dbReference>
<name>A0A4U5PD02_STECR</name>
<keyword evidence="3 7" id="KW-0812">Transmembrane</keyword>
<evidence type="ECO:0008006" key="10">
    <source>
        <dbReference type="Google" id="ProtNLM"/>
    </source>
</evidence>
<evidence type="ECO:0000256" key="2">
    <source>
        <dbReference type="ARBA" id="ARBA00007216"/>
    </source>
</evidence>
<dbReference type="EMBL" id="AZBU02000002">
    <property type="protein sequence ID" value="TKR93884.1"/>
    <property type="molecule type" value="Genomic_DNA"/>
</dbReference>
<dbReference type="GO" id="GO:0016020">
    <property type="term" value="C:membrane"/>
    <property type="evidence" value="ECO:0007669"/>
    <property type="project" value="UniProtKB-SubCell"/>
</dbReference>
<evidence type="ECO:0000256" key="6">
    <source>
        <dbReference type="ARBA" id="ARBA00045856"/>
    </source>
</evidence>
<comment type="subcellular location">
    <subcellularLocation>
        <location evidence="1">Membrane</location>
    </subcellularLocation>
</comment>
<dbReference type="InterPro" id="IPR009598">
    <property type="entry name" value="BCALP"/>
</dbReference>
<sequence>MYCLQWLIPVLLIPKHFIHPAFLLDQALLMWMYVVGFFIERRPCYVCSLLFIIAVFVMCCNDSDSFPFWPSCETVFNGEMCKYVLDELQDPIR</sequence>
<accession>A0A4U5PD02</accession>
<protein>
    <recommendedName>
        <fullName evidence="10">Bladder cancer-associated protein</fullName>
    </recommendedName>
</protein>